<gene>
    <name evidence="1" type="ORF">GOP47_0025296</name>
</gene>
<dbReference type="GO" id="GO:0005506">
    <property type="term" value="F:iron ion binding"/>
    <property type="evidence" value="ECO:0007669"/>
    <property type="project" value="InterPro"/>
</dbReference>
<organism evidence="1 2">
    <name type="scientific">Adiantum capillus-veneris</name>
    <name type="common">Maidenhair fern</name>
    <dbReference type="NCBI Taxonomy" id="13818"/>
    <lineage>
        <taxon>Eukaryota</taxon>
        <taxon>Viridiplantae</taxon>
        <taxon>Streptophyta</taxon>
        <taxon>Embryophyta</taxon>
        <taxon>Tracheophyta</taxon>
        <taxon>Polypodiopsida</taxon>
        <taxon>Polypodiidae</taxon>
        <taxon>Polypodiales</taxon>
        <taxon>Pteridineae</taxon>
        <taxon>Pteridaceae</taxon>
        <taxon>Vittarioideae</taxon>
        <taxon>Adiantum</taxon>
    </lineage>
</organism>
<dbReference type="Pfam" id="PF00067">
    <property type="entry name" value="p450"/>
    <property type="match status" value="1"/>
</dbReference>
<evidence type="ECO:0000313" key="1">
    <source>
        <dbReference type="EMBL" id="KAI5058977.1"/>
    </source>
</evidence>
<protein>
    <recommendedName>
        <fullName evidence="3">Cytochrome P450</fullName>
    </recommendedName>
</protein>
<dbReference type="GO" id="GO:0016705">
    <property type="term" value="F:oxidoreductase activity, acting on paired donors, with incorporation or reduction of molecular oxygen"/>
    <property type="evidence" value="ECO:0007669"/>
    <property type="project" value="InterPro"/>
</dbReference>
<dbReference type="InterPro" id="IPR036396">
    <property type="entry name" value="Cyt_P450_sf"/>
</dbReference>
<dbReference type="SUPFAM" id="SSF48264">
    <property type="entry name" value="Cytochrome P450"/>
    <property type="match status" value="1"/>
</dbReference>
<dbReference type="OrthoDB" id="1935897at2759"/>
<dbReference type="InterPro" id="IPR002401">
    <property type="entry name" value="Cyt_P450_E_grp-I"/>
</dbReference>
<dbReference type="EMBL" id="JABFUD020000025">
    <property type="protein sequence ID" value="KAI5058977.1"/>
    <property type="molecule type" value="Genomic_DNA"/>
</dbReference>
<keyword evidence="2" id="KW-1185">Reference proteome</keyword>
<dbReference type="PRINTS" id="PR00463">
    <property type="entry name" value="EP450I"/>
</dbReference>
<dbReference type="PANTHER" id="PTHR24299">
    <property type="entry name" value="CYTOCHROME P450 FAMILY 1"/>
    <property type="match status" value="1"/>
</dbReference>
<evidence type="ECO:0000313" key="2">
    <source>
        <dbReference type="Proteomes" id="UP000886520"/>
    </source>
</evidence>
<reference evidence="1" key="1">
    <citation type="submission" date="2021-01" db="EMBL/GenBank/DDBJ databases">
        <title>Adiantum capillus-veneris genome.</title>
        <authorList>
            <person name="Fang Y."/>
            <person name="Liao Q."/>
        </authorList>
    </citation>
    <scope>NUCLEOTIDE SEQUENCE</scope>
    <source>
        <strain evidence="1">H3</strain>
        <tissue evidence="1">Leaf</tissue>
    </source>
</reference>
<sequence>MGAVPHRTMHRLALRYGPIFLLRLGCRPMVVISSPALVKEFLHLHDHLFAHRPPSHFAFHGSQGSAFMSQGPRRRSLRQQILSPKSVAASKQIRHQEMAALLHRLRRLTPGTPLEIRSCVFDWMLNVMARVLFSEKPQADDDHVDHNSQLLQEFPAAFRDLSELFGRPLLADFLPWLHGSLDPRRLEREVVREAARMDRILNGVVRKRLALLASAGTAPVEDVLTTVLKFEGHIYSSRFQQQIFQAGGGLQGV</sequence>
<proteinExistence type="predicted"/>
<dbReference type="GO" id="GO:0004497">
    <property type="term" value="F:monooxygenase activity"/>
    <property type="evidence" value="ECO:0007669"/>
    <property type="project" value="InterPro"/>
</dbReference>
<dbReference type="GO" id="GO:0020037">
    <property type="term" value="F:heme binding"/>
    <property type="evidence" value="ECO:0007669"/>
    <property type="project" value="InterPro"/>
</dbReference>
<accession>A0A9D4U0S4</accession>
<dbReference type="Proteomes" id="UP000886520">
    <property type="component" value="Chromosome 25"/>
</dbReference>
<comment type="caution">
    <text evidence="1">The sequence shown here is derived from an EMBL/GenBank/DDBJ whole genome shotgun (WGS) entry which is preliminary data.</text>
</comment>
<name>A0A9D4U0S4_ADICA</name>
<dbReference type="AlphaFoldDB" id="A0A9D4U0S4"/>
<dbReference type="Gene3D" id="1.10.630.10">
    <property type="entry name" value="Cytochrome P450"/>
    <property type="match status" value="1"/>
</dbReference>
<dbReference type="InterPro" id="IPR001128">
    <property type="entry name" value="Cyt_P450"/>
</dbReference>
<dbReference type="PANTHER" id="PTHR24299:SF21">
    <property type="entry name" value="OS09G0441600 PROTEIN"/>
    <property type="match status" value="1"/>
</dbReference>
<evidence type="ECO:0008006" key="3">
    <source>
        <dbReference type="Google" id="ProtNLM"/>
    </source>
</evidence>